<dbReference type="EMBL" id="FPIZ01000005">
    <property type="protein sequence ID" value="SFW48113.1"/>
    <property type="molecule type" value="Genomic_DNA"/>
</dbReference>
<dbReference type="PROSITE" id="PS50005">
    <property type="entry name" value="TPR"/>
    <property type="match status" value="1"/>
</dbReference>
<evidence type="ECO:0000256" key="3">
    <source>
        <dbReference type="ARBA" id="ARBA00022679"/>
    </source>
</evidence>
<sequence>MKTPLILIACLFACNQRQVSPPVVTKNAEYSKADSFLYRHQRDSAFYYFNKIVSGSKDSLLIASSYNNMAVIVADAGDYFGSQDYLLLSLRYLDERQESNFYCLSSDYNELGGTSLRLKNYDAALNYYDLAIKYAQDDVFKQIFLNNKAVVYKDQKNFSGAIAIYDTIIHKTGSDRKAYAMILSNRANVRWLKDSSYNAAQELSTALQIRTEVQDPWGQNASYAHLSDYYTSSHPDSALIYANKMYAKARELDSPDDEVQALQKLIRLSPPQHIKPYFARYQYLSDSIQTARNTAKNQYALIRYDAEKNKAENLRLQKDNANKRLQIIEQRVMIYSAIGAVVLIIFLYLKRRQQLALEAENRIRKDRLKTSQKIHDVVANGLYRMMTEIEYQSAIDKEALLDKIETMYEQSRNISYEQPAAVEDYQAEIAQLLMAFSTDKVKVIIVGNYKELWSQLNNTVKIEAKHILQELMINMKKHSQASNVVIKFEQQDNQINIQYTDDGVGLPADYKMGNGLTSTENRIKNINGKLIFATNTKKGLKIQITFPFV</sequence>
<dbReference type="SUPFAM" id="SSF55874">
    <property type="entry name" value="ATPase domain of HSP90 chaperone/DNA topoisomerase II/histidine kinase"/>
    <property type="match status" value="1"/>
</dbReference>
<protein>
    <recommendedName>
        <fullName evidence="2">histidine kinase</fullName>
        <ecNumber evidence="2">2.7.13.3</ecNumber>
    </recommendedName>
</protein>
<dbReference type="EMBL" id="CP140154">
    <property type="protein sequence ID" value="WQG88380.1"/>
    <property type="molecule type" value="Genomic_DNA"/>
</dbReference>
<dbReference type="InterPro" id="IPR019734">
    <property type="entry name" value="TPR_rpt"/>
</dbReference>
<dbReference type="EC" id="2.7.13.3" evidence="2"/>
<evidence type="ECO:0000256" key="7">
    <source>
        <dbReference type="SAM" id="Coils"/>
    </source>
</evidence>
<dbReference type="Proteomes" id="UP001326715">
    <property type="component" value="Chromosome"/>
</dbReference>
<dbReference type="AlphaFoldDB" id="A0A1K1PKW6"/>
<dbReference type="PANTHER" id="PTHR24421:SF10">
    <property type="entry name" value="NITRATE_NITRITE SENSOR PROTEIN NARQ"/>
    <property type="match status" value="1"/>
</dbReference>
<keyword evidence="3" id="KW-0808">Transferase</keyword>
<evidence type="ECO:0000313" key="12">
    <source>
        <dbReference type="Proteomes" id="UP000183788"/>
    </source>
</evidence>
<dbReference type="STRING" id="1004.SAMN05661012_02063"/>
<proteinExistence type="predicted"/>
<evidence type="ECO:0000256" key="6">
    <source>
        <dbReference type="PROSITE-ProRule" id="PRU00339"/>
    </source>
</evidence>
<dbReference type="OrthoDB" id="943406at2"/>
<keyword evidence="7" id="KW-0175">Coiled coil</keyword>
<dbReference type="InterPro" id="IPR050482">
    <property type="entry name" value="Sensor_HK_TwoCompSys"/>
</dbReference>
<evidence type="ECO:0000256" key="2">
    <source>
        <dbReference type="ARBA" id="ARBA00012438"/>
    </source>
</evidence>
<keyword evidence="5" id="KW-0902">Two-component regulatory system</keyword>
<gene>
    <name evidence="10" type="ORF">SAMN05661012_02063</name>
    <name evidence="11" type="ORF">SR876_26010</name>
</gene>
<evidence type="ECO:0000256" key="8">
    <source>
        <dbReference type="SAM" id="Phobius"/>
    </source>
</evidence>
<feature type="coiled-coil region" evidence="7">
    <location>
        <begin position="304"/>
        <end position="331"/>
    </location>
</feature>
<keyword evidence="11" id="KW-0547">Nucleotide-binding</keyword>
<evidence type="ECO:0000313" key="11">
    <source>
        <dbReference type="EMBL" id="WQG88380.1"/>
    </source>
</evidence>
<dbReference type="SUPFAM" id="SSF48452">
    <property type="entry name" value="TPR-like"/>
    <property type="match status" value="2"/>
</dbReference>
<dbReference type="GO" id="GO:0005524">
    <property type="term" value="F:ATP binding"/>
    <property type="evidence" value="ECO:0007669"/>
    <property type="project" value="UniProtKB-KW"/>
</dbReference>
<organism evidence="10 12">
    <name type="scientific">Chitinophaga sancti</name>
    <dbReference type="NCBI Taxonomy" id="1004"/>
    <lineage>
        <taxon>Bacteria</taxon>
        <taxon>Pseudomonadati</taxon>
        <taxon>Bacteroidota</taxon>
        <taxon>Chitinophagia</taxon>
        <taxon>Chitinophagales</taxon>
        <taxon>Chitinophagaceae</taxon>
        <taxon>Chitinophaga</taxon>
    </lineage>
</organism>
<dbReference type="InterPro" id="IPR003594">
    <property type="entry name" value="HATPase_dom"/>
</dbReference>
<feature type="repeat" description="TPR" evidence="6">
    <location>
        <begin position="105"/>
        <end position="138"/>
    </location>
</feature>
<evidence type="ECO:0000313" key="13">
    <source>
        <dbReference type="Proteomes" id="UP001326715"/>
    </source>
</evidence>
<reference evidence="10 12" key="1">
    <citation type="submission" date="2016-11" db="EMBL/GenBank/DDBJ databases">
        <authorList>
            <person name="Jaros S."/>
            <person name="Januszkiewicz K."/>
            <person name="Wedrychowicz H."/>
        </authorList>
    </citation>
    <scope>NUCLEOTIDE SEQUENCE [LARGE SCALE GENOMIC DNA]</scope>
    <source>
        <strain evidence="10 12">DSM 784</strain>
    </source>
</reference>
<evidence type="ECO:0000256" key="5">
    <source>
        <dbReference type="ARBA" id="ARBA00023012"/>
    </source>
</evidence>
<keyword evidence="13" id="KW-1185">Reference proteome</keyword>
<reference evidence="11 13" key="2">
    <citation type="submission" date="2023-11" db="EMBL/GenBank/DDBJ databases">
        <title>MicrobeMod: A computational toolkit for identifying prokaryotic methylation and restriction-modification with nanopore sequencing.</title>
        <authorList>
            <person name="Crits-Christoph A."/>
            <person name="Kang S.C."/>
            <person name="Lee H."/>
            <person name="Ostrov N."/>
        </authorList>
    </citation>
    <scope>NUCLEOTIDE SEQUENCE [LARGE SCALE GENOMIC DNA]</scope>
    <source>
        <strain evidence="11 13">ATCC 23090</strain>
    </source>
</reference>
<comment type="catalytic activity">
    <reaction evidence="1">
        <text>ATP + protein L-histidine = ADP + protein N-phospho-L-histidine.</text>
        <dbReference type="EC" id="2.7.13.3"/>
    </reaction>
</comment>
<dbReference type="SMART" id="SM00028">
    <property type="entry name" value="TPR"/>
    <property type="match status" value="4"/>
</dbReference>
<dbReference type="RefSeq" id="WP_083571474.1">
    <property type="nucleotide sequence ID" value="NZ_CP139972.1"/>
</dbReference>
<keyword evidence="4" id="KW-0418">Kinase</keyword>
<dbReference type="GO" id="GO:0000160">
    <property type="term" value="P:phosphorelay signal transduction system"/>
    <property type="evidence" value="ECO:0007669"/>
    <property type="project" value="UniProtKB-KW"/>
</dbReference>
<feature type="domain" description="Histidine kinase/HSP90-like ATPase" evidence="9">
    <location>
        <begin position="462"/>
        <end position="548"/>
    </location>
</feature>
<keyword evidence="8" id="KW-1133">Transmembrane helix</keyword>
<evidence type="ECO:0000256" key="4">
    <source>
        <dbReference type="ARBA" id="ARBA00022777"/>
    </source>
</evidence>
<dbReference type="Gene3D" id="3.30.565.10">
    <property type="entry name" value="Histidine kinase-like ATPase, C-terminal domain"/>
    <property type="match status" value="1"/>
</dbReference>
<keyword evidence="8" id="KW-0812">Transmembrane</keyword>
<keyword evidence="8" id="KW-0472">Membrane</keyword>
<name>A0A1K1PKW6_9BACT</name>
<dbReference type="InterPro" id="IPR011990">
    <property type="entry name" value="TPR-like_helical_dom_sf"/>
</dbReference>
<dbReference type="InterPro" id="IPR036890">
    <property type="entry name" value="HATPase_C_sf"/>
</dbReference>
<dbReference type="Gene3D" id="1.25.40.10">
    <property type="entry name" value="Tetratricopeptide repeat domain"/>
    <property type="match status" value="2"/>
</dbReference>
<accession>A0A1K1PKW6</accession>
<keyword evidence="11" id="KW-0067">ATP-binding</keyword>
<dbReference type="PANTHER" id="PTHR24421">
    <property type="entry name" value="NITRATE/NITRITE SENSOR PROTEIN NARX-RELATED"/>
    <property type="match status" value="1"/>
</dbReference>
<dbReference type="GO" id="GO:0004673">
    <property type="term" value="F:protein histidine kinase activity"/>
    <property type="evidence" value="ECO:0007669"/>
    <property type="project" value="UniProtKB-EC"/>
</dbReference>
<evidence type="ECO:0000256" key="1">
    <source>
        <dbReference type="ARBA" id="ARBA00000085"/>
    </source>
</evidence>
<feature type="transmembrane region" description="Helical" evidence="8">
    <location>
        <begin position="332"/>
        <end position="349"/>
    </location>
</feature>
<keyword evidence="6" id="KW-0802">TPR repeat</keyword>
<evidence type="ECO:0000313" key="10">
    <source>
        <dbReference type="EMBL" id="SFW48113.1"/>
    </source>
</evidence>
<dbReference type="Pfam" id="PF02518">
    <property type="entry name" value="HATPase_c"/>
    <property type="match status" value="1"/>
</dbReference>
<evidence type="ECO:0000259" key="9">
    <source>
        <dbReference type="Pfam" id="PF02518"/>
    </source>
</evidence>
<dbReference type="Proteomes" id="UP000183788">
    <property type="component" value="Unassembled WGS sequence"/>
</dbReference>